<sequence>MATMSAAALSASFAGKAADTLLVNYRFPVSSVRLFPRRVNMCTFVAATSKKTETETESETAKKREPRGIMKPRPVTPEMQAIVGVPEIPRTQALKRIWAYIKENNLQDPENKKIIICDEKLKKIFKGNERVGFLEVAGLISPHFL</sequence>
<dbReference type="InterPro" id="IPR003121">
    <property type="entry name" value="SWIB_MDM2_domain"/>
</dbReference>
<dbReference type="Gene3D" id="1.10.245.10">
    <property type="entry name" value="SWIB/MDM2 domain"/>
    <property type="match status" value="1"/>
</dbReference>
<organism evidence="3">
    <name type="scientific">Daucus carota subsp. sativus</name>
    <name type="common">Carrot</name>
    <dbReference type="NCBI Taxonomy" id="79200"/>
    <lineage>
        <taxon>Eukaryota</taxon>
        <taxon>Viridiplantae</taxon>
        <taxon>Streptophyta</taxon>
        <taxon>Embryophyta</taxon>
        <taxon>Tracheophyta</taxon>
        <taxon>Spermatophyta</taxon>
        <taxon>Magnoliopsida</taxon>
        <taxon>eudicotyledons</taxon>
        <taxon>Gunneridae</taxon>
        <taxon>Pentapetalae</taxon>
        <taxon>asterids</taxon>
        <taxon>campanulids</taxon>
        <taxon>Apiales</taxon>
        <taxon>Apiaceae</taxon>
        <taxon>Apioideae</taxon>
        <taxon>Scandiceae</taxon>
        <taxon>Daucinae</taxon>
        <taxon>Daucus</taxon>
        <taxon>Daucus sect. Daucus</taxon>
    </lineage>
</organism>
<dbReference type="SUPFAM" id="SSF47592">
    <property type="entry name" value="SWIB/MDM2 domain"/>
    <property type="match status" value="1"/>
</dbReference>
<dbReference type="KEGG" id="dcr:108228117"/>
<dbReference type="AlphaFoldDB" id="A0A164VPS8"/>
<proteinExistence type="predicted"/>
<protein>
    <recommendedName>
        <fullName evidence="2">DM2 domain-containing protein</fullName>
    </recommendedName>
</protein>
<evidence type="ECO:0000313" key="4">
    <source>
        <dbReference type="EMBL" id="WOH04790.1"/>
    </source>
</evidence>
<feature type="domain" description="DM2" evidence="2">
    <location>
        <begin position="68"/>
        <end position="145"/>
    </location>
</feature>
<evidence type="ECO:0000256" key="1">
    <source>
        <dbReference type="SAM" id="MobiDB-lite"/>
    </source>
</evidence>
<dbReference type="EMBL" id="CP093348">
    <property type="protein sequence ID" value="WOH04790.1"/>
    <property type="molecule type" value="Genomic_DNA"/>
</dbReference>
<dbReference type="PROSITE" id="PS51925">
    <property type="entry name" value="SWIB_MDM2"/>
    <property type="match status" value="1"/>
</dbReference>
<gene>
    <name evidence="3" type="ORF">DCAR_021969</name>
    <name evidence="4" type="ORF">DCAR_0624202</name>
</gene>
<dbReference type="SMART" id="SM00151">
    <property type="entry name" value="SWIB"/>
    <property type="match status" value="1"/>
</dbReference>
<accession>A0A164VPS8</accession>
<dbReference type="Proteomes" id="UP000077755">
    <property type="component" value="Chromosome 6"/>
</dbReference>
<dbReference type="PANTHER" id="PTHR13844">
    <property type="entry name" value="SWI/SNF-RELATED MATRIX-ASSOCIATED ACTIN-DEPENDENT REGULATOR OF CHROMATIN SUBFAMILY D"/>
    <property type="match status" value="1"/>
</dbReference>
<reference evidence="4" key="2">
    <citation type="submission" date="2022-03" db="EMBL/GenBank/DDBJ databases">
        <title>Draft title - Genomic analysis of global carrot germplasm unveils the trajectory of domestication and the origin of high carotenoid orange carrot.</title>
        <authorList>
            <person name="Iorizzo M."/>
            <person name="Ellison S."/>
            <person name="Senalik D."/>
            <person name="Macko-Podgorni A."/>
            <person name="Grzebelus D."/>
            <person name="Bostan H."/>
            <person name="Rolling W."/>
            <person name="Curaba J."/>
            <person name="Simon P."/>
        </authorList>
    </citation>
    <scope>NUCLEOTIDE SEQUENCE</scope>
    <source>
        <tissue evidence="4">Leaf</tissue>
    </source>
</reference>
<dbReference type="InterPro" id="IPR019835">
    <property type="entry name" value="SWIB_domain"/>
</dbReference>
<dbReference type="EMBL" id="LNRQ01000006">
    <property type="protein sequence ID" value="KZM90666.1"/>
    <property type="molecule type" value="Genomic_DNA"/>
</dbReference>
<dbReference type="OrthoDB" id="10251073at2759"/>
<dbReference type="Gramene" id="KZM90666">
    <property type="protein sequence ID" value="KZM90666"/>
    <property type="gene ID" value="DCAR_021969"/>
</dbReference>
<evidence type="ECO:0000259" key="2">
    <source>
        <dbReference type="PROSITE" id="PS51925"/>
    </source>
</evidence>
<feature type="region of interest" description="Disordered" evidence="1">
    <location>
        <begin position="49"/>
        <end position="76"/>
    </location>
</feature>
<keyword evidence="5" id="KW-1185">Reference proteome</keyword>
<feature type="compositionally biased region" description="Basic and acidic residues" evidence="1">
    <location>
        <begin position="50"/>
        <end position="68"/>
    </location>
</feature>
<evidence type="ECO:0000313" key="3">
    <source>
        <dbReference type="EMBL" id="KZM90666.1"/>
    </source>
</evidence>
<name>A0A164VPS8_DAUCS</name>
<reference evidence="3" key="1">
    <citation type="journal article" date="2016" name="Nat. Genet.">
        <title>A high-quality carrot genome assembly provides new insights into carotenoid accumulation and asterid genome evolution.</title>
        <authorList>
            <person name="Iorizzo M."/>
            <person name="Ellison S."/>
            <person name="Senalik D."/>
            <person name="Zeng P."/>
            <person name="Satapoomin P."/>
            <person name="Huang J."/>
            <person name="Bowman M."/>
            <person name="Iovene M."/>
            <person name="Sanseverino W."/>
            <person name="Cavagnaro P."/>
            <person name="Yildiz M."/>
            <person name="Macko-Podgorni A."/>
            <person name="Moranska E."/>
            <person name="Grzebelus E."/>
            <person name="Grzebelus D."/>
            <person name="Ashrafi H."/>
            <person name="Zheng Z."/>
            <person name="Cheng S."/>
            <person name="Spooner D."/>
            <person name="Van Deynze A."/>
            <person name="Simon P."/>
        </authorList>
    </citation>
    <scope>NUCLEOTIDE SEQUENCE [LARGE SCALE GENOMIC DNA]</scope>
    <source>
        <tissue evidence="3">Leaf</tissue>
    </source>
</reference>
<dbReference type="InterPro" id="IPR036885">
    <property type="entry name" value="SWIB_MDM2_dom_sf"/>
</dbReference>
<dbReference type="OMA" id="QRAAISC"/>
<dbReference type="CDD" id="cd10567">
    <property type="entry name" value="SWIB-MDM2_like"/>
    <property type="match status" value="1"/>
</dbReference>
<evidence type="ECO:0000313" key="5">
    <source>
        <dbReference type="Proteomes" id="UP000077755"/>
    </source>
</evidence>
<dbReference type="Pfam" id="PF02201">
    <property type="entry name" value="SWIB"/>
    <property type="match status" value="1"/>
</dbReference>
<dbReference type="STRING" id="79200.A0A164VPS8"/>